<sequence>MGGKATQRKAMAWSLENKVVNPIGHVHFAIASDLVTENKVVNPVGHVHFAIASDLVTVPVLQQYSEASDILKWETAMQVEYDTLLNNHTWELVELSIGYKWVDTIKRKVDGGEDTALAFDQLSVIVQLGREVASTNSVEKRVFCSRVLRNKLQQLLLVYLGLSEPLYSHSELFFKDIQLIFASKNSVFGPHLTEHVTVSFARSGGPGGQNVNKVNTKVDMRFNVAAAHWLSSRVRERILQMEKNRINNDGELVISSTKTRTQKGNVEDALEKLQAIIDAASYVPPPPSEEKKQRIRK</sequence>
<feature type="non-terminal residue" evidence="2">
    <location>
        <position position="297"/>
    </location>
</feature>
<dbReference type="SUPFAM" id="SSF110916">
    <property type="entry name" value="Peptidyl-tRNA hydrolase domain-like"/>
    <property type="match status" value="1"/>
</dbReference>
<evidence type="ECO:0000259" key="1">
    <source>
        <dbReference type="PROSITE" id="PS00745"/>
    </source>
</evidence>
<dbReference type="GO" id="GO:0003747">
    <property type="term" value="F:translation release factor activity"/>
    <property type="evidence" value="ECO:0007669"/>
    <property type="project" value="InterPro"/>
</dbReference>
<name>A0AA38LGV7_TAXCH</name>
<dbReference type="PANTHER" id="PTHR47352:SF1">
    <property type="entry name" value="CLASS I PEPTIDE CHAIN RELEASE FACTOR"/>
    <property type="match status" value="1"/>
</dbReference>
<dbReference type="PANTHER" id="PTHR47352">
    <property type="entry name" value="CLASS I PEPTIDE CHAIN RELEASE FACTOR"/>
    <property type="match status" value="1"/>
</dbReference>
<evidence type="ECO:0000313" key="2">
    <source>
        <dbReference type="EMBL" id="KAH9321920.1"/>
    </source>
</evidence>
<feature type="domain" description="Prokaryotic-type class I peptide chain release factors" evidence="1">
    <location>
        <begin position="202"/>
        <end position="218"/>
    </location>
</feature>
<reference evidence="2 3" key="1">
    <citation type="journal article" date="2021" name="Nat. Plants">
        <title>The Taxus genome provides insights into paclitaxel biosynthesis.</title>
        <authorList>
            <person name="Xiong X."/>
            <person name="Gou J."/>
            <person name="Liao Q."/>
            <person name="Li Y."/>
            <person name="Zhou Q."/>
            <person name="Bi G."/>
            <person name="Li C."/>
            <person name="Du R."/>
            <person name="Wang X."/>
            <person name="Sun T."/>
            <person name="Guo L."/>
            <person name="Liang H."/>
            <person name="Lu P."/>
            <person name="Wu Y."/>
            <person name="Zhang Z."/>
            <person name="Ro D.K."/>
            <person name="Shang Y."/>
            <person name="Huang S."/>
            <person name="Yan J."/>
        </authorList>
    </citation>
    <scope>NUCLEOTIDE SEQUENCE [LARGE SCALE GENOMIC DNA]</scope>
    <source>
        <strain evidence="2">Ta-2019</strain>
    </source>
</reference>
<accession>A0AA38LGV7</accession>
<protein>
    <recommendedName>
        <fullName evidence="1">Prokaryotic-type class I peptide chain release factors domain-containing protein</fullName>
    </recommendedName>
</protein>
<comment type="caution">
    <text evidence="2">The sequence shown here is derived from an EMBL/GenBank/DDBJ whole genome shotgun (WGS) entry which is preliminary data.</text>
</comment>
<dbReference type="Proteomes" id="UP000824469">
    <property type="component" value="Unassembled WGS sequence"/>
</dbReference>
<organism evidence="2 3">
    <name type="scientific">Taxus chinensis</name>
    <name type="common">Chinese yew</name>
    <name type="synonym">Taxus wallichiana var. chinensis</name>
    <dbReference type="NCBI Taxonomy" id="29808"/>
    <lineage>
        <taxon>Eukaryota</taxon>
        <taxon>Viridiplantae</taxon>
        <taxon>Streptophyta</taxon>
        <taxon>Embryophyta</taxon>
        <taxon>Tracheophyta</taxon>
        <taxon>Spermatophyta</taxon>
        <taxon>Pinopsida</taxon>
        <taxon>Pinidae</taxon>
        <taxon>Conifers II</taxon>
        <taxon>Cupressales</taxon>
        <taxon>Taxaceae</taxon>
        <taxon>Taxus</taxon>
    </lineage>
</organism>
<proteinExistence type="predicted"/>
<dbReference type="Pfam" id="PF00472">
    <property type="entry name" value="RF-1"/>
    <property type="match status" value="1"/>
</dbReference>
<dbReference type="InterPro" id="IPR000352">
    <property type="entry name" value="Pep_chain_release_fac_I"/>
</dbReference>
<dbReference type="EMBL" id="JAHRHJ020000003">
    <property type="protein sequence ID" value="KAH9321920.1"/>
    <property type="molecule type" value="Genomic_DNA"/>
</dbReference>
<dbReference type="Gene3D" id="3.30.160.20">
    <property type="match status" value="1"/>
</dbReference>
<gene>
    <name evidence="2" type="ORF">KI387_016559</name>
</gene>
<dbReference type="AlphaFoldDB" id="A0AA38LGV7"/>
<evidence type="ECO:0000313" key="3">
    <source>
        <dbReference type="Proteomes" id="UP000824469"/>
    </source>
</evidence>
<keyword evidence="3" id="KW-1185">Reference proteome</keyword>
<dbReference type="PROSITE" id="PS00745">
    <property type="entry name" value="RF_PROK_I"/>
    <property type="match status" value="1"/>
</dbReference>